<dbReference type="NCBIfam" id="TIGR00447">
    <property type="entry name" value="pth"/>
    <property type="match status" value="1"/>
</dbReference>
<sequence length="185" mass="21584">MVFFGLGNPGREYQLTRHNIGFLVLDFLARIFRCRFRFFPDYAEAYSEKEGLFLVKPLLYMNNSGVVVKEYLTKRSDSFLVICDDLNLPFGEIRFRKKGSDGGHQGLKNIIYHLNTERFPRLRIGIGGPTNLSYTAYVLSEFTKIEKEKLPCLLERISEALLLFLKEGIEKAMNRFNRKNLLEER</sequence>
<comment type="function">
    <text evidence="7">Catalyzes the release of premature peptidyl moieties from peptidyl-tRNA molecules trapped in stalled 50S ribosomal subunits, and thus maintains levels of free tRNAs and 50S ribosomes.</text>
</comment>
<keyword evidence="3 7" id="KW-0378">Hydrolase</keyword>
<dbReference type="PROSITE" id="PS01195">
    <property type="entry name" value="PEPT_TRNA_HYDROL_1"/>
    <property type="match status" value="1"/>
</dbReference>
<evidence type="ECO:0000256" key="8">
    <source>
        <dbReference type="RuleBase" id="RU000673"/>
    </source>
</evidence>
<dbReference type="CDD" id="cd00462">
    <property type="entry name" value="PTH"/>
    <property type="match status" value="1"/>
</dbReference>
<evidence type="ECO:0000256" key="6">
    <source>
        <dbReference type="ARBA" id="ARBA00050038"/>
    </source>
</evidence>
<feature type="binding site" evidence="7">
    <location>
        <position position="60"/>
    </location>
    <ligand>
        <name>tRNA</name>
        <dbReference type="ChEBI" id="CHEBI:17843"/>
    </ligand>
</feature>
<comment type="caution">
    <text evidence="7">Lacks conserved residue(s) required for the propagation of feature annotation.</text>
</comment>
<comment type="function">
    <text evidence="7">Hydrolyzes ribosome-free peptidyl-tRNAs (with 1 or more amino acids incorporated), which drop off the ribosome during protein synthesis, or as a result of ribosome stalling.</text>
</comment>
<dbReference type="Pfam" id="PF01195">
    <property type="entry name" value="Pept_tRNA_hydro"/>
    <property type="match status" value="1"/>
</dbReference>
<evidence type="ECO:0000313" key="10">
    <source>
        <dbReference type="EMBL" id="HGE99767.1"/>
    </source>
</evidence>
<evidence type="ECO:0000256" key="1">
    <source>
        <dbReference type="ARBA" id="ARBA00013260"/>
    </source>
</evidence>
<evidence type="ECO:0000256" key="2">
    <source>
        <dbReference type="ARBA" id="ARBA00022555"/>
    </source>
</evidence>
<feature type="site" description="Discriminates between blocked and unblocked aminoacyl-tRNA" evidence="7">
    <location>
        <position position="8"/>
    </location>
</feature>
<feature type="binding site" evidence="7">
    <location>
        <position position="62"/>
    </location>
    <ligand>
        <name>tRNA</name>
        <dbReference type="ChEBI" id="CHEBI:17843"/>
    </ligand>
</feature>
<feature type="active site" description="Proton acceptor" evidence="7">
    <location>
        <position position="18"/>
    </location>
</feature>
<comment type="caution">
    <text evidence="10">The sequence shown here is derived from an EMBL/GenBank/DDBJ whole genome shotgun (WGS) entry which is preliminary data.</text>
</comment>
<dbReference type="EMBL" id="DTMQ01000042">
    <property type="protein sequence ID" value="HGE99767.1"/>
    <property type="molecule type" value="Genomic_DNA"/>
</dbReference>
<dbReference type="GO" id="GO:0004045">
    <property type="term" value="F:peptidyl-tRNA hydrolase activity"/>
    <property type="evidence" value="ECO:0007669"/>
    <property type="project" value="UniProtKB-UniRule"/>
</dbReference>
<dbReference type="InterPro" id="IPR036416">
    <property type="entry name" value="Pept_tRNA_hydro_sf"/>
</dbReference>
<keyword evidence="7" id="KW-0963">Cytoplasm</keyword>
<name>A0A7C3V009_UNCW3</name>
<dbReference type="Gene3D" id="3.40.50.1470">
    <property type="entry name" value="Peptidyl-tRNA hydrolase"/>
    <property type="match status" value="1"/>
</dbReference>
<dbReference type="GO" id="GO:0072344">
    <property type="term" value="P:rescue of stalled ribosome"/>
    <property type="evidence" value="ECO:0007669"/>
    <property type="project" value="UniProtKB-UniRule"/>
</dbReference>
<dbReference type="InterPro" id="IPR018171">
    <property type="entry name" value="Pept_tRNA_hydro_CS"/>
</dbReference>
<gene>
    <name evidence="7" type="primary">pth</name>
    <name evidence="10" type="ORF">ENX07_06860</name>
</gene>
<dbReference type="EC" id="3.1.1.29" evidence="1 7"/>
<evidence type="ECO:0000256" key="4">
    <source>
        <dbReference type="ARBA" id="ARBA00022884"/>
    </source>
</evidence>
<comment type="similarity">
    <text evidence="5 7 9">Belongs to the PTH family.</text>
</comment>
<keyword evidence="2 7" id="KW-0820">tRNA-binding</keyword>
<comment type="catalytic activity">
    <reaction evidence="7 8">
        <text>an N-acyl-L-alpha-aminoacyl-tRNA + H2O = an N-acyl-L-amino acid + a tRNA + H(+)</text>
        <dbReference type="Rhea" id="RHEA:54448"/>
        <dbReference type="Rhea" id="RHEA-COMP:10123"/>
        <dbReference type="Rhea" id="RHEA-COMP:13883"/>
        <dbReference type="ChEBI" id="CHEBI:15377"/>
        <dbReference type="ChEBI" id="CHEBI:15378"/>
        <dbReference type="ChEBI" id="CHEBI:59874"/>
        <dbReference type="ChEBI" id="CHEBI:78442"/>
        <dbReference type="ChEBI" id="CHEBI:138191"/>
        <dbReference type="EC" id="3.1.1.29"/>
    </reaction>
</comment>
<dbReference type="InterPro" id="IPR001328">
    <property type="entry name" value="Pept_tRNA_hydro"/>
</dbReference>
<evidence type="ECO:0000256" key="5">
    <source>
        <dbReference type="ARBA" id="ARBA00038063"/>
    </source>
</evidence>
<accession>A0A7C3V009</accession>
<evidence type="ECO:0000256" key="7">
    <source>
        <dbReference type="HAMAP-Rule" id="MF_00083"/>
    </source>
</evidence>
<dbReference type="GO" id="GO:0005737">
    <property type="term" value="C:cytoplasm"/>
    <property type="evidence" value="ECO:0007669"/>
    <property type="project" value="UniProtKB-SubCell"/>
</dbReference>
<protein>
    <recommendedName>
        <fullName evidence="6 7">Peptidyl-tRNA hydrolase</fullName>
        <shortName evidence="7">Pth</shortName>
        <ecNumber evidence="1 7">3.1.1.29</ecNumber>
    </recommendedName>
</protein>
<feature type="site" description="Stabilizes the basic form of H active site to accept a proton" evidence="7">
    <location>
        <position position="84"/>
    </location>
</feature>
<dbReference type="GO" id="GO:0006515">
    <property type="term" value="P:protein quality control for misfolded or incompletely synthesized proteins"/>
    <property type="evidence" value="ECO:0007669"/>
    <property type="project" value="UniProtKB-UniRule"/>
</dbReference>
<evidence type="ECO:0000256" key="3">
    <source>
        <dbReference type="ARBA" id="ARBA00022801"/>
    </source>
</evidence>
<dbReference type="GO" id="GO:0000049">
    <property type="term" value="F:tRNA binding"/>
    <property type="evidence" value="ECO:0007669"/>
    <property type="project" value="UniProtKB-UniRule"/>
</dbReference>
<comment type="subcellular location">
    <subcellularLocation>
        <location evidence="7">Cytoplasm</location>
    </subcellularLocation>
</comment>
<dbReference type="PANTHER" id="PTHR17224:SF1">
    <property type="entry name" value="PEPTIDYL-TRNA HYDROLASE"/>
    <property type="match status" value="1"/>
</dbReference>
<proteinExistence type="inferred from homology"/>
<reference evidence="10" key="1">
    <citation type="journal article" date="2020" name="mSystems">
        <title>Genome- and Community-Level Interaction Insights into Carbon Utilization and Element Cycling Functions of Hydrothermarchaeota in Hydrothermal Sediment.</title>
        <authorList>
            <person name="Zhou Z."/>
            <person name="Liu Y."/>
            <person name="Xu W."/>
            <person name="Pan J."/>
            <person name="Luo Z.H."/>
            <person name="Li M."/>
        </authorList>
    </citation>
    <scope>NUCLEOTIDE SEQUENCE [LARGE SCALE GENOMIC DNA]</scope>
    <source>
        <strain evidence="10">SpSt-906</strain>
    </source>
</reference>
<organism evidence="10">
    <name type="scientific">candidate division WOR-3 bacterium</name>
    <dbReference type="NCBI Taxonomy" id="2052148"/>
    <lineage>
        <taxon>Bacteria</taxon>
        <taxon>Bacteria division WOR-3</taxon>
    </lineage>
</organism>
<evidence type="ECO:0000256" key="9">
    <source>
        <dbReference type="RuleBase" id="RU004320"/>
    </source>
</evidence>
<dbReference type="SUPFAM" id="SSF53178">
    <property type="entry name" value="Peptidyl-tRNA hydrolase-like"/>
    <property type="match status" value="1"/>
</dbReference>
<dbReference type="PANTHER" id="PTHR17224">
    <property type="entry name" value="PEPTIDYL-TRNA HYDROLASE"/>
    <property type="match status" value="1"/>
</dbReference>
<dbReference type="AlphaFoldDB" id="A0A7C3V009"/>
<keyword evidence="4 7" id="KW-0694">RNA-binding</keyword>
<feature type="binding site" evidence="7">
    <location>
        <position position="13"/>
    </location>
    <ligand>
        <name>tRNA</name>
        <dbReference type="ChEBI" id="CHEBI:17843"/>
    </ligand>
</feature>
<dbReference type="HAMAP" id="MF_00083">
    <property type="entry name" value="Pept_tRNA_hydro_bact"/>
    <property type="match status" value="1"/>
</dbReference>
<comment type="subunit">
    <text evidence="7">Monomer.</text>
</comment>